<accession>A0A4R9B387</accession>
<evidence type="ECO:0000256" key="1">
    <source>
        <dbReference type="ARBA" id="ARBA00004514"/>
    </source>
</evidence>
<dbReference type="PANTHER" id="PTHR34773:SF1">
    <property type="entry name" value="FLAGELLAR SECRETION CHAPERONE FLIS"/>
    <property type="match status" value="1"/>
</dbReference>
<dbReference type="PANTHER" id="PTHR34773">
    <property type="entry name" value="FLAGELLAR SECRETION CHAPERONE FLIS"/>
    <property type="match status" value="1"/>
</dbReference>
<dbReference type="GO" id="GO:0071973">
    <property type="term" value="P:bacterial-type flagellum-dependent cell motility"/>
    <property type="evidence" value="ECO:0007669"/>
    <property type="project" value="TreeGrafter"/>
</dbReference>
<proteinExistence type="inferred from homology"/>
<dbReference type="InterPro" id="IPR003713">
    <property type="entry name" value="FliS"/>
</dbReference>
<dbReference type="InterPro" id="IPR036584">
    <property type="entry name" value="FliS_sf"/>
</dbReference>
<dbReference type="CDD" id="cd16098">
    <property type="entry name" value="FliS"/>
    <property type="match status" value="1"/>
</dbReference>
<evidence type="ECO:0000256" key="4">
    <source>
        <dbReference type="ARBA" id="ARBA00022795"/>
    </source>
</evidence>
<sequence>MAVMSMMGGTQARRAQLNREAVLSATPVRLLTMLYDRLLLDLNRAEAAQVVENWQAASENLLHAQAIVSELSTSLNVAAWEGGEGLFAIYTYVSNSLMSANIHRDVDRTRESIALLEPLRQTWHEAVELAPAQAMSAHLGGELGIA</sequence>
<dbReference type="GO" id="GO:0005829">
    <property type="term" value="C:cytosol"/>
    <property type="evidence" value="ECO:0007669"/>
    <property type="project" value="UniProtKB-SubCell"/>
</dbReference>
<keyword evidence="7" id="KW-1185">Reference proteome</keyword>
<dbReference type="SUPFAM" id="SSF101116">
    <property type="entry name" value="Flagellar export chaperone FliS"/>
    <property type="match status" value="1"/>
</dbReference>
<dbReference type="Pfam" id="PF02561">
    <property type="entry name" value="FliS"/>
    <property type="match status" value="1"/>
</dbReference>
<name>A0A4R9B387_9MICO</name>
<evidence type="ECO:0000256" key="5">
    <source>
        <dbReference type="ARBA" id="ARBA00023186"/>
    </source>
</evidence>
<comment type="caution">
    <text evidence="6">The sequence shown here is derived from an EMBL/GenBank/DDBJ whole genome shotgun (WGS) entry which is preliminary data.</text>
</comment>
<dbReference type="OrthoDB" id="3268516at2"/>
<gene>
    <name evidence="6" type="primary">fliS</name>
    <name evidence="6" type="ORF">E3T48_14085</name>
</gene>
<dbReference type="GO" id="GO:0044780">
    <property type="term" value="P:bacterial-type flagellum assembly"/>
    <property type="evidence" value="ECO:0007669"/>
    <property type="project" value="InterPro"/>
</dbReference>
<keyword evidence="6" id="KW-0969">Cilium</keyword>
<evidence type="ECO:0000313" key="7">
    <source>
        <dbReference type="Proteomes" id="UP000298313"/>
    </source>
</evidence>
<dbReference type="Proteomes" id="UP000298313">
    <property type="component" value="Unassembled WGS sequence"/>
</dbReference>
<comment type="subcellular location">
    <subcellularLocation>
        <location evidence="1">Cytoplasm</location>
        <location evidence="1">Cytosol</location>
    </subcellularLocation>
</comment>
<keyword evidence="3" id="KW-0963">Cytoplasm</keyword>
<dbReference type="NCBIfam" id="TIGR00208">
    <property type="entry name" value="fliS"/>
    <property type="match status" value="1"/>
</dbReference>
<evidence type="ECO:0000313" key="6">
    <source>
        <dbReference type="EMBL" id="TFD74011.1"/>
    </source>
</evidence>
<dbReference type="EMBL" id="SOHH01000095">
    <property type="protein sequence ID" value="TFD74011.1"/>
    <property type="molecule type" value="Genomic_DNA"/>
</dbReference>
<dbReference type="Gene3D" id="1.20.120.340">
    <property type="entry name" value="Flagellar protein FliS"/>
    <property type="match status" value="1"/>
</dbReference>
<keyword evidence="6" id="KW-0966">Cell projection</keyword>
<dbReference type="AlphaFoldDB" id="A0A4R9B387"/>
<organism evidence="6 7">
    <name type="scientific">Cryobacterium fucosi</name>
    <dbReference type="NCBI Taxonomy" id="1259157"/>
    <lineage>
        <taxon>Bacteria</taxon>
        <taxon>Bacillati</taxon>
        <taxon>Actinomycetota</taxon>
        <taxon>Actinomycetes</taxon>
        <taxon>Micrococcales</taxon>
        <taxon>Microbacteriaceae</taxon>
        <taxon>Cryobacterium</taxon>
    </lineage>
</organism>
<keyword evidence="6" id="KW-0282">Flagellum</keyword>
<keyword evidence="4" id="KW-1005">Bacterial flagellum biogenesis</keyword>
<evidence type="ECO:0000256" key="3">
    <source>
        <dbReference type="ARBA" id="ARBA00022490"/>
    </source>
</evidence>
<protein>
    <submittedName>
        <fullName evidence="6">Flagellar export chaperone FliS</fullName>
    </submittedName>
</protein>
<comment type="similarity">
    <text evidence="2">Belongs to the FliS family.</text>
</comment>
<keyword evidence="5" id="KW-0143">Chaperone</keyword>
<evidence type="ECO:0000256" key="2">
    <source>
        <dbReference type="ARBA" id="ARBA00008787"/>
    </source>
</evidence>
<reference evidence="6 7" key="1">
    <citation type="submission" date="2019-03" db="EMBL/GenBank/DDBJ databases">
        <title>Genomics of glacier-inhabiting Cryobacterium strains.</title>
        <authorList>
            <person name="Liu Q."/>
            <person name="Xin Y.-H."/>
        </authorList>
    </citation>
    <scope>NUCLEOTIDE SEQUENCE [LARGE SCALE GENOMIC DNA]</scope>
    <source>
        <strain evidence="6 7">Hh4</strain>
    </source>
</reference>